<evidence type="ECO:0000313" key="5">
    <source>
        <dbReference type="EMBL" id="MBC2600920.1"/>
    </source>
</evidence>
<dbReference type="SUPFAM" id="SSF52418">
    <property type="entry name" value="Nucleoside phosphorylase/phosphoribosyltransferase catalytic domain"/>
    <property type="match status" value="1"/>
</dbReference>
<protein>
    <recommendedName>
        <fullName evidence="3">Anthranilate phosphoribosyltransferase</fullName>
        <ecNumber evidence="3">2.4.2.18</ecNumber>
    </recommendedName>
</protein>
<dbReference type="GO" id="GO:0000162">
    <property type="term" value="P:L-tryptophan biosynthetic process"/>
    <property type="evidence" value="ECO:0007669"/>
    <property type="project" value="UniProtKB-UniRule"/>
</dbReference>
<accession>A0A7X1E2X3</accession>
<feature type="binding site" evidence="3">
    <location>
        <position position="122"/>
    </location>
    <ligand>
        <name>anthranilate</name>
        <dbReference type="ChEBI" id="CHEBI:16567"/>
        <label>1</label>
    </ligand>
</feature>
<comment type="caution">
    <text evidence="5">The sequence shown here is derived from an EMBL/GenBank/DDBJ whole genome shotgun (WGS) entry which is preliminary data.</text>
</comment>
<dbReference type="GO" id="GO:0000287">
    <property type="term" value="F:magnesium ion binding"/>
    <property type="evidence" value="ECO:0007669"/>
    <property type="project" value="UniProtKB-UniRule"/>
</dbReference>
<feature type="binding site" evidence="3">
    <location>
        <position position="177"/>
    </location>
    <ligand>
        <name>anthranilate</name>
        <dbReference type="ChEBI" id="CHEBI:16567"/>
        <label>2</label>
    </ligand>
</feature>
<comment type="catalytic activity">
    <reaction evidence="3">
        <text>N-(5-phospho-beta-D-ribosyl)anthranilate + diphosphate = 5-phospho-alpha-D-ribose 1-diphosphate + anthranilate</text>
        <dbReference type="Rhea" id="RHEA:11768"/>
        <dbReference type="ChEBI" id="CHEBI:16567"/>
        <dbReference type="ChEBI" id="CHEBI:18277"/>
        <dbReference type="ChEBI" id="CHEBI:33019"/>
        <dbReference type="ChEBI" id="CHEBI:58017"/>
        <dbReference type="EC" id="2.4.2.18"/>
    </reaction>
</comment>
<name>A0A7X1E2X3_9BACT</name>
<dbReference type="NCBIfam" id="TIGR01245">
    <property type="entry name" value="trpD"/>
    <property type="match status" value="1"/>
</dbReference>
<feature type="binding site" evidence="3">
    <location>
        <begin position="119"/>
        <end position="127"/>
    </location>
    <ligand>
        <name>5-phospho-alpha-D-ribose 1-diphosphate</name>
        <dbReference type="ChEBI" id="CHEBI:58017"/>
    </ligand>
</feature>
<comment type="cofactor">
    <cofactor evidence="3">
        <name>Mg(2+)</name>
        <dbReference type="ChEBI" id="CHEBI:18420"/>
    </cofactor>
    <text evidence="3">Binds 2 magnesium ions per monomer.</text>
</comment>
<dbReference type="Gene3D" id="3.40.1030.10">
    <property type="entry name" value="Nucleoside phosphorylase/phosphoribosyltransferase catalytic domain"/>
    <property type="match status" value="1"/>
</dbReference>
<dbReference type="AlphaFoldDB" id="A0A7X1E2X3"/>
<feature type="binding site" evidence="3">
    <location>
        <begin position="94"/>
        <end position="95"/>
    </location>
    <ligand>
        <name>5-phospho-alpha-D-ribose 1-diphosphate</name>
        <dbReference type="ChEBI" id="CHEBI:58017"/>
    </ligand>
</feature>
<evidence type="ECO:0000256" key="3">
    <source>
        <dbReference type="HAMAP-Rule" id="MF_00211"/>
    </source>
</evidence>
<feature type="binding site" evidence="3">
    <location>
        <position position="131"/>
    </location>
    <ligand>
        <name>5-phospho-alpha-D-ribose 1-diphosphate</name>
        <dbReference type="ChEBI" id="CHEBI:58017"/>
    </ligand>
</feature>
<feature type="binding site" evidence="3">
    <location>
        <position position="244"/>
    </location>
    <ligand>
        <name>Mg(2+)</name>
        <dbReference type="ChEBI" id="CHEBI:18420"/>
        <label>1</label>
    </ligand>
</feature>
<dbReference type="GO" id="GO:0004048">
    <property type="term" value="F:anthranilate phosphoribosyltransferase activity"/>
    <property type="evidence" value="ECO:0007669"/>
    <property type="project" value="UniProtKB-UniRule"/>
</dbReference>
<dbReference type="Proteomes" id="UP000525652">
    <property type="component" value="Unassembled WGS sequence"/>
</dbReference>
<dbReference type="HAMAP" id="MF_00211">
    <property type="entry name" value="TrpD"/>
    <property type="match status" value="1"/>
</dbReference>
<dbReference type="RefSeq" id="WP_185691655.1">
    <property type="nucleotide sequence ID" value="NZ_JACHVA010000040.1"/>
</dbReference>
<comment type="caution">
    <text evidence="3">Lacks conserved residue(s) required for the propagation of feature annotation.</text>
</comment>
<keyword evidence="3" id="KW-0479">Metal-binding</keyword>
<feature type="binding site" evidence="3">
    <location>
        <begin position="101"/>
        <end position="104"/>
    </location>
    <ligand>
        <name>5-phospho-alpha-D-ribose 1-diphosphate</name>
        <dbReference type="ChEBI" id="CHEBI:58017"/>
    </ligand>
</feature>
<feature type="domain" description="Glycosyl transferase family 3" evidence="4">
    <location>
        <begin position="84"/>
        <end position="339"/>
    </location>
</feature>
<organism evidence="5 6">
    <name type="scientific">Puniceicoccus vermicola</name>
    <dbReference type="NCBI Taxonomy" id="388746"/>
    <lineage>
        <taxon>Bacteria</taxon>
        <taxon>Pseudomonadati</taxon>
        <taxon>Verrucomicrobiota</taxon>
        <taxon>Opitutia</taxon>
        <taxon>Puniceicoccales</taxon>
        <taxon>Puniceicoccaceae</taxon>
        <taxon>Puniceicoccus</taxon>
    </lineage>
</organism>
<evidence type="ECO:0000259" key="4">
    <source>
        <dbReference type="Pfam" id="PF00591"/>
    </source>
</evidence>
<feature type="binding site" evidence="3">
    <location>
        <position position="103"/>
    </location>
    <ligand>
        <name>Mg(2+)</name>
        <dbReference type="ChEBI" id="CHEBI:18420"/>
        <label>1</label>
    </ligand>
</feature>
<keyword evidence="1 3" id="KW-0328">Glycosyltransferase</keyword>
<dbReference type="GO" id="GO:0005829">
    <property type="term" value="C:cytosol"/>
    <property type="evidence" value="ECO:0007669"/>
    <property type="project" value="TreeGrafter"/>
</dbReference>
<comment type="function">
    <text evidence="3">Catalyzes the transfer of the phosphoribosyl group of 5-phosphorylribose-1-pyrophosphate (PRPP) to anthranilate to yield N-(5'-phosphoribosyl)-anthranilate (PRA).</text>
</comment>
<keyword evidence="2 3" id="KW-0808">Transferase</keyword>
<dbReference type="InterPro" id="IPR005940">
    <property type="entry name" value="Anthranilate_Pribosyl_Tfrase"/>
</dbReference>
<keyword evidence="3" id="KW-0057">Aromatic amino acid biosynthesis</keyword>
<dbReference type="EC" id="2.4.2.18" evidence="3"/>
<comment type="similarity">
    <text evidence="3">Belongs to the anthranilate phosphoribosyltransferase family.</text>
</comment>
<evidence type="ECO:0000256" key="2">
    <source>
        <dbReference type="ARBA" id="ARBA00022679"/>
    </source>
</evidence>
<comment type="pathway">
    <text evidence="3">Amino-acid biosynthesis; L-tryptophan biosynthesis; L-tryptophan from chorismate: step 2/5.</text>
</comment>
<dbReference type="PANTHER" id="PTHR43285:SF2">
    <property type="entry name" value="ANTHRANILATE PHOSPHORIBOSYLTRANSFERASE"/>
    <property type="match status" value="1"/>
</dbReference>
<evidence type="ECO:0000313" key="6">
    <source>
        <dbReference type="Proteomes" id="UP000525652"/>
    </source>
</evidence>
<feature type="binding site" evidence="3">
    <location>
        <position position="99"/>
    </location>
    <ligand>
        <name>5-phospho-alpha-D-ribose 1-diphosphate</name>
        <dbReference type="ChEBI" id="CHEBI:58017"/>
    </ligand>
</feature>
<gene>
    <name evidence="3 5" type="primary">trpD</name>
    <name evidence="5" type="ORF">H5P30_03915</name>
</gene>
<dbReference type="InterPro" id="IPR000312">
    <property type="entry name" value="Glycosyl_Trfase_fam3"/>
</dbReference>
<feature type="binding site" evidence="3">
    <location>
        <position position="91"/>
    </location>
    <ligand>
        <name>anthranilate</name>
        <dbReference type="ChEBI" id="CHEBI:16567"/>
        <label>1</label>
    </ligand>
</feature>
<keyword evidence="3" id="KW-0822">Tryptophan biosynthesis</keyword>
<feature type="binding site" evidence="3">
    <location>
        <position position="244"/>
    </location>
    <ligand>
        <name>Mg(2+)</name>
        <dbReference type="ChEBI" id="CHEBI:18420"/>
        <label>2</label>
    </ligand>
</feature>
<dbReference type="InterPro" id="IPR035902">
    <property type="entry name" value="Nuc_phospho_transferase"/>
</dbReference>
<dbReference type="EMBL" id="JACHVA010000040">
    <property type="protein sequence ID" value="MBC2600920.1"/>
    <property type="molecule type" value="Genomic_DNA"/>
</dbReference>
<feature type="binding site" evidence="3">
    <location>
        <position position="243"/>
    </location>
    <ligand>
        <name>Mg(2+)</name>
        <dbReference type="ChEBI" id="CHEBI:18420"/>
        <label>2</label>
    </ligand>
</feature>
<feature type="binding site" evidence="3">
    <location>
        <position position="91"/>
    </location>
    <ligand>
        <name>5-phospho-alpha-D-ribose 1-diphosphate</name>
        <dbReference type="ChEBI" id="CHEBI:58017"/>
    </ligand>
</feature>
<dbReference type="PANTHER" id="PTHR43285">
    <property type="entry name" value="ANTHRANILATE PHOSPHORIBOSYLTRANSFERASE"/>
    <property type="match status" value="1"/>
</dbReference>
<dbReference type="Pfam" id="PF00591">
    <property type="entry name" value="Glycos_transf_3"/>
    <property type="match status" value="1"/>
</dbReference>
<reference evidence="5 6" key="1">
    <citation type="submission" date="2020-07" db="EMBL/GenBank/DDBJ databases">
        <authorList>
            <person name="Feng X."/>
        </authorList>
    </citation>
    <scope>NUCLEOTIDE SEQUENCE [LARGE SCALE GENOMIC DNA]</scope>
    <source>
        <strain evidence="5 6">JCM14086</strain>
    </source>
</reference>
<dbReference type="UniPathway" id="UPA00035">
    <property type="reaction ID" value="UER00041"/>
</dbReference>
<dbReference type="Gene3D" id="1.20.970.10">
    <property type="entry name" value="Transferase, Pyrimidine Nucleoside Phosphorylase, Chain C"/>
    <property type="match status" value="1"/>
</dbReference>
<keyword evidence="6" id="KW-1185">Reference proteome</keyword>
<sequence>MSSNPNPTEELIALTQKLAAQESLTVSEARTGAAALADPTPSVETKESFLLTLAQKGETPDEVFAFAQEFRERAVDPEMSDIAPDAIDIVGTGGDRSGTFNFSSATGLLLASMGVPVMKHGNRSITSKSGSADLLAALGIPMESKPDHLRKSLEEFNFCFFFAPSFHPSFKEIMPVRKKLAESGQKTIFNLLGPLINPGKPTHQLMGVFSQDWVSPIAGALDSLDLKAALVVHCQVSETLGVDELTVAGPNFIEGAGRLKGETFPSRPSEFGLIGGPITDILGGSAKQNLIILRSLANGVITGPMADTLCLNAGAALYTCGRSKTIKAGIEAAQAALQDKTLEKWLARFEDFNRKDS</sequence>
<comment type="subunit">
    <text evidence="3">Homodimer.</text>
</comment>
<evidence type="ECO:0000256" key="1">
    <source>
        <dbReference type="ARBA" id="ARBA00022676"/>
    </source>
</evidence>
<proteinExistence type="inferred from homology"/>
<keyword evidence="3" id="KW-0460">Magnesium</keyword>
<keyword evidence="3" id="KW-0028">Amino-acid biosynthesis</keyword>